<accession>A0ABM7NT54</accession>
<dbReference type="EMBL" id="AP024483">
    <property type="protein sequence ID" value="BCS83333.1"/>
    <property type="molecule type" value="Genomic_DNA"/>
</dbReference>
<evidence type="ECO:0000313" key="3">
    <source>
        <dbReference type="Proteomes" id="UP001321479"/>
    </source>
</evidence>
<dbReference type="SUPFAM" id="SSF55811">
    <property type="entry name" value="Nudix"/>
    <property type="match status" value="1"/>
</dbReference>
<feature type="compositionally biased region" description="Low complexity" evidence="1">
    <location>
        <begin position="82"/>
        <end position="94"/>
    </location>
</feature>
<sequence>MIKSTSKNSFNSCPVELHINNNRKTLSIPISIKSTNKIKQCHGTSKSWNNVNLNYMDKLGYSSIKIKKSDPRKSINYDDPYNNNNSNNSNNSNNNFQKYDLLNAIKKYDAINNCKSAGIVPFTYINGTLKFLFQREKNPQRKKDSGWNDFGGKQINSKEKTADIAAREFSEETSCLFYLMEKIESDNNKSKEIYNLLKHNNELYYSEETIDILKTIIPLSQKYFSEKITEYVIPIFLSSKETYISYFVKVKYIPESDLPTAEDLHIPYEDRYLRECKWFSLDEIMKMNEKEFHKRLQITRIQQRIAKYNGKELFV</sequence>
<feature type="region of interest" description="Disordered" evidence="1">
    <location>
        <begin position="72"/>
        <end position="94"/>
    </location>
</feature>
<proteinExistence type="predicted"/>
<name>A0ABM7NT54_9VIRU</name>
<dbReference type="GeneID" id="80558538"/>
<dbReference type="Gene3D" id="3.90.79.10">
    <property type="entry name" value="Nucleoside Triphosphate Pyrophosphohydrolase"/>
    <property type="match status" value="1"/>
</dbReference>
<dbReference type="RefSeq" id="YP_010841941.1">
    <property type="nucleotide sequence ID" value="NC_079139.1"/>
</dbReference>
<evidence type="ECO:0000313" key="2">
    <source>
        <dbReference type="EMBL" id="BCS83333.1"/>
    </source>
</evidence>
<dbReference type="GO" id="GO:0016787">
    <property type="term" value="F:hydrolase activity"/>
    <property type="evidence" value="ECO:0007669"/>
    <property type="project" value="UniProtKB-KW"/>
</dbReference>
<dbReference type="InterPro" id="IPR015797">
    <property type="entry name" value="NUDIX_hydrolase-like_dom_sf"/>
</dbReference>
<protein>
    <submittedName>
        <fullName evidence="2">Nudix hydrolase</fullName>
    </submittedName>
</protein>
<keyword evidence="2" id="KW-0378">Hydrolase</keyword>
<dbReference type="Proteomes" id="UP001321479">
    <property type="component" value="Segment"/>
</dbReference>
<evidence type="ECO:0000256" key="1">
    <source>
        <dbReference type="SAM" id="MobiDB-lite"/>
    </source>
</evidence>
<keyword evidence="3" id="KW-1185">Reference proteome</keyword>
<reference evidence="2 3" key="1">
    <citation type="submission" date="2021-02" db="EMBL/GenBank/DDBJ databases">
        <title>Cotonvirus japonicus, which uses Golgi apparatus of host cells for its virion factory, phylogenetically links tailed tupanvirus and icosahedral mimivirus.</title>
        <authorList>
            <person name="Takahashi H."/>
            <person name="Fukaya S."/>
            <person name="Song C."/>
            <person name="Murata K."/>
            <person name="Takemura M."/>
        </authorList>
    </citation>
    <scope>NUCLEOTIDE SEQUENCE [LARGE SCALE GENOMIC DNA]</scope>
</reference>
<organism evidence="2 3">
    <name type="scientific">Cotonvirus japonicus</name>
    <dbReference type="NCBI Taxonomy" id="2811091"/>
    <lineage>
        <taxon>Viruses</taxon>
        <taxon>Varidnaviria</taxon>
        <taxon>Bamfordvirae</taxon>
        <taxon>Nucleocytoviricota</taxon>
        <taxon>Megaviricetes</taxon>
        <taxon>Imitervirales</taxon>
        <taxon>Mimiviridae</taxon>
        <taxon>Megamimivirinae</taxon>
        <taxon>Cotonvirus</taxon>
        <taxon>Cotonvirus japonicum</taxon>
    </lineage>
</organism>